<comment type="caution">
    <text evidence="5">The sequence shown here is derived from an EMBL/GenBank/DDBJ whole genome shotgun (WGS) entry which is preliminary data.</text>
</comment>
<evidence type="ECO:0000313" key="5">
    <source>
        <dbReference type="EMBL" id="KAJ1721955.1"/>
    </source>
</evidence>
<proteinExistence type="predicted"/>
<evidence type="ECO:0000256" key="3">
    <source>
        <dbReference type="SAM" id="MobiDB-lite"/>
    </source>
</evidence>
<dbReference type="GO" id="GO:0051321">
    <property type="term" value="P:meiotic cell cycle"/>
    <property type="evidence" value="ECO:0007669"/>
    <property type="project" value="TreeGrafter"/>
</dbReference>
<dbReference type="SUPFAM" id="SSF49417">
    <property type="entry name" value="p53-like transcription factors"/>
    <property type="match status" value="1"/>
</dbReference>
<dbReference type="Proteomes" id="UP001149813">
    <property type="component" value="Unassembled WGS sequence"/>
</dbReference>
<feature type="domain" description="NDT80" evidence="4">
    <location>
        <begin position="70"/>
        <end position="330"/>
    </location>
</feature>
<dbReference type="InterPro" id="IPR037141">
    <property type="entry name" value="NDT80_DNA-bd_dom_sf"/>
</dbReference>
<dbReference type="GO" id="GO:0003700">
    <property type="term" value="F:DNA-binding transcription factor activity"/>
    <property type="evidence" value="ECO:0007669"/>
    <property type="project" value="UniProtKB-UniRule"/>
</dbReference>
<dbReference type="PANTHER" id="PTHR35144:SF2">
    <property type="entry name" value="MEIOSIS-SPECIFIC TRANSCRIPTION FACTOR NDT80"/>
    <property type="match status" value="1"/>
</dbReference>
<gene>
    <name evidence="5" type="ORF">LPJ53_003588</name>
</gene>
<dbReference type="GO" id="GO:0003677">
    <property type="term" value="F:DNA binding"/>
    <property type="evidence" value="ECO:0007669"/>
    <property type="project" value="UniProtKB-KW"/>
</dbReference>
<protein>
    <recommendedName>
        <fullName evidence="4">NDT80 domain-containing protein</fullName>
    </recommendedName>
</protein>
<dbReference type="GO" id="GO:0000228">
    <property type="term" value="C:nuclear chromosome"/>
    <property type="evidence" value="ECO:0007669"/>
    <property type="project" value="TreeGrafter"/>
</dbReference>
<dbReference type="Gene3D" id="2.60.40.1390">
    <property type="entry name" value="NDT80 DNA-binding domain"/>
    <property type="match status" value="1"/>
</dbReference>
<dbReference type="EMBL" id="JANBOJ010000139">
    <property type="protein sequence ID" value="KAJ1721955.1"/>
    <property type="molecule type" value="Genomic_DNA"/>
</dbReference>
<dbReference type="AlphaFoldDB" id="A0A9W7XZL5"/>
<dbReference type="PANTHER" id="PTHR35144">
    <property type="entry name" value="MEIOSIS-SPECIFIC TRANSCRIPTION FACTOR NDT80"/>
    <property type="match status" value="1"/>
</dbReference>
<dbReference type="OrthoDB" id="2288358at2759"/>
<name>A0A9W7XZL5_9FUNG</name>
<dbReference type="GO" id="GO:0045944">
    <property type="term" value="P:positive regulation of transcription by RNA polymerase II"/>
    <property type="evidence" value="ECO:0007669"/>
    <property type="project" value="TreeGrafter"/>
</dbReference>
<dbReference type="InterPro" id="IPR008967">
    <property type="entry name" value="p53-like_TF_DNA-bd_sf"/>
</dbReference>
<feature type="DNA-binding region" description="NDT80" evidence="2">
    <location>
        <begin position="70"/>
        <end position="330"/>
    </location>
</feature>
<sequence length="428" mass="47275">MSPNTSNQLYMEAIASAGISTPPAPCTAIPSEIKGSDINLLDWYKPPTNSSSTTSLMINSRNSIDFTMPATTSPPKPCMPSKRRVTIPHTGSGRKPHSLQNAPHSDEQFFSRAAQHHRLFSPSRKTEYKMHMFPQIDRGFFQSGDEWTCYRRNYFQISGYFWLSVDGRPISHPITYPLLLQLNSDTSSIPEEYPEEGEQSSEQLNYLHVVGFSLGISAHISEGNVPVELVQHTPKRDKGPQTIPQPQPIEPSSDGMPDVDNKLNVVSFERLQFKTATANNGKRRAAQQYYVLSLHIYAHCESGEQILLATTSSSPVVVRGRSPGHYADGGGAKRRTASTTHMTLPDMERRQSLIEANLRLHRQQQTHHHQQQQLLHAPLTMANASSNTGFTESRTDAAAVFSAAAAAVAAISSQVTAMPFLLTGSPIR</sequence>
<keyword evidence="1 2" id="KW-0238">DNA-binding</keyword>
<dbReference type="PROSITE" id="PS51517">
    <property type="entry name" value="NDT80"/>
    <property type="match status" value="1"/>
</dbReference>
<dbReference type="Pfam" id="PF05224">
    <property type="entry name" value="NDT80_PhoG"/>
    <property type="match status" value="1"/>
</dbReference>
<dbReference type="InterPro" id="IPR024061">
    <property type="entry name" value="NDT80_DNA-bd_dom"/>
</dbReference>
<reference evidence="5" key="1">
    <citation type="submission" date="2022-07" db="EMBL/GenBank/DDBJ databases">
        <title>Phylogenomic reconstructions and comparative analyses of Kickxellomycotina fungi.</title>
        <authorList>
            <person name="Reynolds N.K."/>
            <person name="Stajich J.E."/>
            <person name="Barry K."/>
            <person name="Grigoriev I.V."/>
            <person name="Crous P."/>
            <person name="Smith M.E."/>
        </authorList>
    </citation>
    <scope>NUCLEOTIDE SEQUENCE</scope>
    <source>
        <strain evidence="5">NBRC 32514</strain>
    </source>
</reference>
<feature type="region of interest" description="Disordered" evidence="3">
    <location>
        <begin position="234"/>
        <end position="258"/>
    </location>
</feature>
<organism evidence="5 6">
    <name type="scientific">Coemansia erecta</name>
    <dbReference type="NCBI Taxonomy" id="147472"/>
    <lineage>
        <taxon>Eukaryota</taxon>
        <taxon>Fungi</taxon>
        <taxon>Fungi incertae sedis</taxon>
        <taxon>Zoopagomycota</taxon>
        <taxon>Kickxellomycotina</taxon>
        <taxon>Kickxellomycetes</taxon>
        <taxon>Kickxellales</taxon>
        <taxon>Kickxellaceae</taxon>
        <taxon>Coemansia</taxon>
    </lineage>
</organism>
<accession>A0A9W7XZL5</accession>
<evidence type="ECO:0000256" key="2">
    <source>
        <dbReference type="PROSITE-ProRule" id="PRU00850"/>
    </source>
</evidence>
<keyword evidence="6" id="KW-1185">Reference proteome</keyword>
<evidence type="ECO:0000313" key="6">
    <source>
        <dbReference type="Proteomes" id="UP001149813"/>
    </source>
</evidence>
<evidence type="ECO:0000256" key="1">
    <source>
        <dbReference type="ARBA" id="ARBA00023125"/>
    </source>
</evidence>
<dbReference type="InterPro" id="IPR052605">
    <property type="entry name" value="Fungal_trans_regulator"/>
</dbReference>
<evidence type="ECO:0000259" key="4">
    <source>
        <dbReference type="PROSITE" id="PS51517"/>
    </source>
</evidence>